<comment type="caution">
    <text evidence="2">The sequence shown here is derived from an EMBL/GenBank/DDBJ whole genome shotgun (WGS) entry which is preliminary data.</text>
</comment>
<dbReference type="EMBL" id="LAZR01008119">
    <property type="protein sequence ID" value="KKM80849.1"/>
    <property type="molecule type" value="Genomic_DNA"/>
</dbReference>
<accession>A0A0F9KF65</accession>
<proteinExistence type="predicted"/>
<feature type="non-terminal residue" evidence="2">
    <location>
        <position position="1"/>
    </location>
</feature>
<name>A0A0F9KF65_9ZZZZ</name>
<evidence type="ECO:0000313" key="2">
    <source>
        <dbReference type="EMBL" id="KKM80849.1"/>
    </source>
</evidence>
<gene>
    <name evidence="2" type="ORF">LCGC14_1335800</name>
</gene>
<reference evidence="2" key="1">
    <citation type="journal article" date="2015" name="Nature">
        <title>Complex archaea that bridge the gap between prokaryotes and eukaryotes.</title>
        <authorList>
            <person name="Spang A."/>
            <person name="Saw J.H."/>
            <person name="Jorgensen S.L."/>
            <person name="Zaremba-Niedzwiedzka K."/>
            <person name="Martijn J."/>
            <person name="Lind A.E."/>
            <person name="van Eijk R."/>
            <person name="Schleper C."/>
            <person name="Guy L."/>
            <person name="Ettema T.J."/>
        </authorList>
    </citation>
    <scope>NUCLEOTIDE SEQUENCE</scope>
</reference>
<sequence>TLKVTGVPTEREWRAQRNSRMLAVLTASTPALVLPPTGRGSVTFKTRKGTGHICAFEDGRLYNSGNGPPDRPYTIKEFCNTFLQYMVCGIFLDDPVTRLREQRRKWGKAYRDRKRRVPKQGDGGAAARRWVAAQRS</sequence>
<feature type="region of interest" description="Disordered" evidence="1">
    <location>
        <begin position="110"/>
        <end position="136"/>
    </location>
</feature>
<protein>
    <submittedName>
        <fullName evidence="2">Uncharacterized protein</fullName>
    </submittedName>
</protein>
<organism evidence="2">
    <name type="scientific">marine sediment metagenome</name>
    <dbReference type="NCBI Taxonomy" id="412755"/>
    <lineage>
        <taxon>unclassified sequences</taxon>
        <taxon>metagenomes</taxon>
        <taxon>ecological metagenomes</taxon>
    </lineage>
</organism>
<dbReference type="AlphaFoldDB" id="A0A0F9KF65"/>
<evidence type="ECO:0000256" key="1">
    <source>
        <dbReference type="SAM" id="MobiDB-lite"/>
    </source>
</evidence>